<dbReference type="InterPro" id="IPR011251">
    <property type="entry name" value="Luciferase-like_dom"/>
</dbReference>
<dbReference type="RefSeq" id="WP_064292797.1">
    <property type="nucleotide sequence ID" value="NZ_JASODP010000001.1"/>
</dbReference>
<dbReference type="InterPro" id="IPR050766">
    <property type="entry name" value="Bact_Lucif_Oxidored"/>
</dbReference>
<organism evidence="4 5">
    <name type="scientific">Aerococcus urinae</name>
    <dbReference type="NCBI Taxonomy" id="1376"/>
    <lineage>
        <taxon>Bacteria</taxon>
        <taxon>Bacillati</taxon>
        <taxon>Bacillota</taxon>
        <taxon>Bacilli</taxon>
        <taxon>Lactobacillales</taxon>
        <taxon>Aerococcaceae</taxon>
        <taxon>Aerococcus</taxon>
    </lineage>
</organism>
<sequence length="358" mass="40078">MTIENPHIIPQIDTSQGIEFGLYSLGDHMPNPQTGEEISAQERIQQFIKMAQLAEQAGVDIFHLGESHQKYFVSQAHMVILSAIAQATSKIKIGSSATIISTSDPVRVYENAATIDLISDGRMEVVAGRASRLGIFELLGYDVKDYEALYEEKFDLLLQINENEVVNWEGEFRAPLHDAEVIPRAKNGLPIWRAVGGPPDSAIKAALKGVPMYITTLGGSAEYFKQSIDIYRSILSEKGYDVESMPVTTSGFLYVNEDQDTAFKEFYPHLDTGMRRVNGTGFNKRLFSQGKDYRDALTVGDPQLIIDKILYQHELYNNQRYTAQIDFGGIPFKDILHMIDILGETIIPAVKKYTKSDQ</sequence>
<accession>A0A178HDY4</accession>
<dbReference type="GO" id="GO:0005829">
    <property type="term" value="C:cytosol"/>
    <property type="evidence" value="ECO:0007669"/>
    <property type="project" value="TreeGrafter"/>
</dbReference>
<dbReference type="GO" id="GO:0004497">
    <property type="term" value="F:monooxygenase activity"/>
    <property type="evidence" value="ECO:0007669"/>
    <property type="project" value="UniProtKB-KW"/>
</dbReference>
<comment type="caution">
    <text evidence="4">The sequence shown here is derived from an EMBL/GenBank/DDBJ whole genome shotgun (WGS) entry which is preliminary data.</text>
</comment>
<gene>
    <name evidence="4" type="ORF">DBT54_01850</name>
</gene>
<dbReference type="Gene3D" id="3.20.20.30">
    <property type="entry name" value="Luciferase-like domain"/>
    <property type="match status" value="1"/>
</dbReference>
<dbReference type="InterPro" id="IPR036661">
    <property type="entry name" value="Luciferase-like_sf"/>
</dbReference>
<proteinExistence type="predicted"/>
<dbReference type="GeneID" id="86970576"/>
<keyword evidence="2" id="KW-0503">Monooxygenase</keyword>
<evidence type="ECO:0000256" key="2">
    <source>
        <dbReference type="ARBA" id="ARBA00023033"/>
    </source>
</evidence>
<reference evidence="4 5" key="1">
    <citation type="submission" date="2018-04" db="EMBL/GenBank/DDBJ databases">
        <title>Aerococcus urinae genomes.</title>
        <authorList>
            <person name="Hilt E."/>
            <person name="Gilbert N.M."/>
            <person name="Thomas-White K."/>
            <person name="Putonti C."/>
            <person name="Lewis A.L."/>
            <person name="Visck K.L."/>
            <person name="Wolfe A.J."/>
        </authorList>
    </citation>
    <scope>NUCLEOTIDE SEQUENCE [LARGE SCALE GENOMIC DNA]</scope>
    <source>
        <strain evidence="4 5">UMB7480</strain>
    </source>
</reference>
<evidence type="ECO:0000256" key="1">
    <source>
        <dbReference type="ARBA" id="ARBA00023002"/>
    </source>
</evidence>
<dbReference type="Proteomes" id="UP000251923">
    <property type="component" value="Unassembled WGS sequence"/>
</dbReference>
<dbReference type="SUPFAM" id="SSF51679">
    <property type="entry name" value="Bacterial luciferase-like"/>
    <property type="match status" value="1"/>
</dbReference>
<feature type="domain" description="Luciferase-like" evidence="3">
    <location>
        <begin position="19"/>
        <end position="305"/>
    </location>
</feature>
<name>A0A178HDY4_9LACT</name>
<dbReference type="EMBL" id="QMHM01000002">
    <property type="protein sequence ID" value="RAV81166.1"/>
    <property type="molecule type" value="Genomic_DNA"/>
</dbReference>
<evidence type="ECO:0000313" key="5">
    <source>
        <dbReference type="Proteomes" id="UP000251923"/>
    </source>
</evidence>
<keyword evidence="1" id="KW-0560">Oxidoreductase</keyword>
<dbReference type="PANTHER" id="PTHR30137:SF8">
    <property type="entry name" value="BLR5498 PROTEIN"/>
    <property type="match status" value="1"/>
</dbReference>
<protein>
    <submittedName>
        <fullName evidence="4">LLM class flavin-dependent oxidoreductase</fullName>
    </submittedName>
</protein>
<dbReference type="AlphaFoldDB" id="A0A178HDY4"/>
<dbReference type="GO" id="GO:0016705">
    <property type="term" value="F:oxidoreductase activity, acting on paired donors, with incorporation or reduction of molecular oxygen"/>
    <property type="evidence" value="ECO:0007669"/>
    <property type="project" value="InterPro"/>
</dbReference>
<dbReference type="PANTHER" id="PTHR30137">
    <property type="entry name" value="LUCIFERASE-LIKE MONOOXYGENASE"/>
    <property type="match status" value="1"/>
</dbReference>
<evidence type="ECO:0000259" key="3">
    <source>
        <dbReference type="Pfam" id="PF00296"/>
    </source>
</evidence>
<evidence type="ECO:0000313" key="4">
    <source>
        <dbReference type="EMBL" id="RAV81166.1"/>
    </source>
</evidence>
<dbReference type="Pfam" id="PF00296">
    <property type="entry name" value="Bac_luciferase"/>
    <property type="match status" value="1"/>
</dbReference>